<protein>
    <submittedName>
        <fullName evidence="1">Uncharacterized protein</fullName>
    </submittedName>
</protein>
<keyword evidence="2" id="KW-1185">Reference proteome</keyword>
<evidence type="ECO:0000313" key="1">
    <source>
        <dbReference type="EMBL" id="MDG5977415.1"/>
    </source>
</evidence>
<name>A0A9X4P024_9BURK</name>
<gene>
    <name evidence="1" type="ORF">H010_19322</name>
</gene>
<organism evidence="1 2">
    <name type="scientific">Hydrogenophaga taeniospiralis CCUG 15921</name>
    <dbReference type="NCBI Taxonomy" id="1281780"/>
    <lineage>
        <taxon>Bacteria</taxon>
        <taxon>Pseudomonadati</taxon>
        <taxon>Pseudomonadota</taxon>
        <taxon>Betaproteobacteria</taxon>
        <taxon>Burkholderiales</taxon>
        <taxon>Comamonadaceae</taxon>
        <taxon>Hydrogenophaga</taxon>
    </lineage>
</organism>
<dbReference type="AlphaFoldDB" id="A0A9X4P024"/>
<comment type="caution">
    <text evidence="1">The sequence shown here is derived from an EMBL/GenBank/DDBJ whole genome shotgun (WGS) entry which is preliminary data.</text>
</comment>
<evidence type="ECO:0000313" key="2">
    <source>
        <dbReference type="Proteomes" id="UP001152876"/>
    </source>
</evidence>
<proteinExistence type="predicted"/>
<dbReference type="Proteomes" id="UP001152876">
    <property type="component" value="Unassembled WGS sequence"/>
</dbReference>
<sequence>MSLGLGGCAVMDGAGPQVLWPSDPAAQQCLQWFERLDAVIDAHHVRDGGAAPIAGFPFLRTDRLLASFRDDAARSDAAFQAWGTRLRALDAQARAFERAHLPAAALAELGVQDVASAGARTQRCADTLWAEVGARPALRSTLAQRAWVPDDYSDWRRALGLYPLTRVPFFAGVERWQQRWSATFAHTRGRIDTAAGWQRHVPAAVSGAAGGADVAALLGAVPHDALGIPSPDAATTQRLLQAYAPVLVIENRGAHDRFGRLHWGDGPAPQVDAGQPVVYQRLAHTRFGEQTLLQLVYSVWFPQRPPEGSLDLLAGAVDAVVMRLTLAPDGRVWLFDSIHACGCYHLFVPTPAFVPRPAPEARSEWAFVPTTLPVMRVGERLRVVIESGSHMVVGVAPEPAATVASDAAPDQTYALADEDGLRSLPGADGRRRSAFWPHGIMPGTERGERLLFWPMGIESPGAMRQWGRQPTAFVGRRHFDDARLLQERFLLQPSLGAP</sequence>
<reference evidence="1" key="1">
    <citation type="submission" date="2013-01" db="EMBL/GenBank/DDBJ databases">
        <title>Genome draft of Hydrogenophaga taeniospiralis 2K1.</title>
        <authorList>
            <person name="Gomila M."/>
            <person name="Lalucat J."/>
        </authorList>
    </citation>
    <scope>NUCLEOTIDE SEQUENCE</scope>
    <source>
        <strain evidence="1">CCUG 15921</strain>
    </source>
</reference>
<accession>A0A9X4P024</accession>
<dbReference type="EMBL" id="AOGK01000020">
    <property type="protein sequence ID" value="MDG5977415.1"/>
    <property type="molecule type" value="Genomic_DNA"/>
</dbReference>